<gene>
    <name evidence="1" type="ORF">X943_000042</name>
</gene>
<dbReference type="Proteomes" id="UP001195914">
    <property type="component" value="Unassembled WGS sequence"/>
</dbReference>
<sequence length="441" mass="48034">MAAEGDCSNFPQPGSLKDILELLAKLYKAESLKKSVGQKLLQDVQTYCKGSDNFYKSGSSSSEVLSGVLYGAYETRTYILETSEQTKYGTYNDLEDLHGTHEDCVPRALKKCLPQGYSALYYLYFMCYSGLDTIKGSQWTSETCDGSRSSDQNLKNWLTDQEGTSDSGHIKRGFSDMDLKNSMGLQVAPVIKQIISHDTPGPLQKALSYLLFSCDLDHALLGHACAFLIKFCSEVKGGPKKDFKGYSEELKNVCQGLESQLRQISNGNEGYLWAVSQGTSNVYNDVFRDESLDAYCTWLRDNLERIIDSLKAMSSDASTNWTRDKIQTASTPGPFKYGFIFKDGWTDNDFSQLTNTIEKLTNSGSNSLVKLNEILKKRITSEAIAGNTAESSSGAAAAGASVGVLSLGGAGVGAAYGFNLFGLKDIMSGVFGAIRGLVVGF</sequence>
<evidence type="ECO:0000313" key="2">
    <source>
        <dbReference type="Proteomes" id="UP001195914"/>
    </source>
</evidence>
<dbReference type="AlphaFoldDB" id="A0AAD9GES0"/>
<reference evidence="1" key="1">
    <citation type="journal article" date="2014" name="Nucleic Acids Res.">
        <title>The evolutionary dynamics of variant antigen genes in Babesia reveal a history of genomic innovation underlying host-parasite interaction.</title>
        <authorList>
            <person name="Jackson A.P."/>
            <person name="Otto T.D."/>
            <person name="Darby A."/>
            <person name="Ramaprasad A."/>
            <person name="Xia D."/>
            <person name="Echaide I.E."/>
            <person name="Farber M."/>
            <person name="Gahlot S."/>
            <person name="Gamble J."/>
            <person name="Gupta D."/>
            <person name="Gupta Y."/>
            <person name="Jackson L."/>
            <person name="Malandrin L."/>
            <person name="Malas T.B."/>
            <person name="Moussa E."/>
            <person name="Nair M."/>
            <person name="Reid A.J."/>
            <person name="Sanders M."/>
            <person name="Sharma J."/>
            <person name="Tracey A."/>
            <person name="Quail M.A."/>
            <person name="Weir W."/>
            <person name="Wastling J.M."/>
            <person name="Hall N."/>
            <person name="Willadsen P."/>
            <person name="Lingelbach K."/>
            <person name="Shiels B."/>
            <person name="Tait A."/>
            <person name="Berriman M."/>
            <person name="Allred D.R."/>
            <person name="Pain A."/>
        </authorList>
    </citation>
    <scope>NUCLEOTIDE SEQUENCE</scope>
    <source>
        <strain evidence="1">1802A</strain>
    </source>
</reference>
<organism evidence="1 2">
    <name type="scientific">Babesia divergens</name>
    <dbReference type="NCBI Taxonomy" id="32595"/>
    <lineage>
        <taxon>Eukaryota</taxon>
        <taxon>Sar</taxon>
        <taxon>Alveolata</taxon>
        <taxon>Apicomplexa</taxon>
        <taxon>Aconoidasida</taxon>
        <taxon>Piroplasmida</taxon>
        <taxon>Babesiidae</taxon>
        <taxon>Babesia</taxon>
    </lineage>
</organism>
<reference evidence="1" key="2">
    <citation type="submission" date="2021-05" db="EMBL/GenBank/DDBJ databases">
        <authorList>
            <person name="Pain A."/>
        </authorList>
    </citation>
    <scope>NUCLEOTIDE SEQUENCE</scope>
    <source>
        <strain evidence="1">1802A</strain>
    </source>
</reference>
<accession>A0AAD9GES0</accession>
<proteinExistence type="predicted"/>
<evidence type="ECO:0000313" key="1">
    <source>
        <dbReference type="EMBL" id="KAK1937196.1"/>
    </source>
</evidence>
<dbReference type="EMBL" id="JAHBMH010000033">
    <property type="protein sequence ID" value="KAK1937196.1"/>
    <property type="molecule type" value="Genomic_DNA"/>
</dbReference>
<name>A0AAD9GES0_BABDI</name>
<comment type="caution">
    <text evidence="1">The sequence shown here is derived from an EMBL/GenBank/DDBJ whole genome shotgun (WGS) entry which is preliminary data.</text>
</comment>
<protein>
    <submittedName>
        <fullName evidence="1">Secreted antigen 3</fullName>
    </submittedName>
</protein>
<keyword evidence="2" id="KW-1185">Reference proteome</keyword>